<comment type="subcellular location">
    <subcellularLocation>
        <location evidence="1">Cell membrane</location>
        <topology evidence="1">Multi-pass membrane protein</topology>
    </subcellularLocation>
</comment>
<evidence type="ECO:0000313" key="8">
    <source>
        <dbReference type="Proteomes" id="UP000219042"/>
    </source>
</evidence>
<dbReference type="AlphaFoldDB" id="A0A240E712"/>
<evidence type="ECO:0000256" key="3">
    <source>
        <dbReference type="ARBA" id="ARBA00022692"/>
    </source>
</evidence>
<keyword evidence="8" id="KW-1185">Reference proteome</keyword>
<accession>A0A240E712</accession>
<dbReference type="GO" id="GO:0005886">
    <property type="term" value="C:plasma membrane"/>
    <property type="evidence" value="ECO:0007669"/>
    <property type="project" value="UniProtKB-SubCell"/>
</dbReference>
<name>A0A240E712_9GAMM</name>
<dbReference type="Proteomes" id="UP000219042">
    <property type="component" value="Unassembled WGS sequence"/>
</dbReference>
<keyword evidence="5 6" id="KW-0472">Membrane</keyword>
<dbReference type="OrthoDB" id="6712880at2"/>
<evidence type="ECO:0000256" key="1">
    <source>
        <dbReference type="ARBA" id="ARBA00004651"/>
    </source>
</evidence>
<keyword evidence="2" id="KW-1003">Cell membrane</keyword>
<dbReference type="InterPro" id="IPR005538">
    <property type="entry name" value="LrgA/CidA"/>
</dbReference>
<dbReference type="RefSeq" id="WP_097077944.1">
    <property type="nucleotide sequence ID" value="NZ_BAABHT010000020.1"/>
</dbReference>
<keyword evidence="3 6" id="KW-0812">Transmembrane</keyword>
<evidence type="ECO:0000256" key="4">
    <source>
        <dbReference type="ARBA" id="ARBA00022989"/>
    </source>
</evidence>
<keyword evidence="4 6" id="KW-1133">Transmembrane helix</keyword>
<dbReference type="PANTHER" id="PTHR33931:SF2">
    <property type="entry name" value="HOLIN-LIKE PROTEIN CIDA"/>
    <property type="match status" value="1"/>
</dbReference>
<feature type="transmembrane region" description="Helical" evidence="6">
    <location>
        <begin position="12"/>
        <end position="31"/>
    </location>
</feature>
<reference evidence="8" key="1">
    <citation type="submission" date="2016-09" db="EMBL/GenBank/DDBJ databases">
        <authorList>
            <person name="Varghese N."/>
            <person name="Submissions S."/>
        </authorList>
    </citation>
    <scope>NUCLEOTIDE SEQUENCE [LARGE SCALE GENOMIC DNA]</scope>
    <source>
        <strain evidence="8">ANC 4466</strain>
    </source>
</reference>
<evidence type="ECO:0000256" key="5">
    <source>
        <dbReference type="ARBA" id="ARBA00023136"/>
    </source>
</evidence>
<evidence type="ECO:0000313" key="7">
    <source>
        <dbReference type="EMBL" id="SNX43685.1"/>
    </source>
</evidence>
<dbReference type="PANTHER" id="PTHR33931">
    <property type="entry name" value="HOLIN-LIKE PROTEIN CIDA-RELATED"/>
    <property type="match status" value="1"/>
</dbReference>
<feature type="transmembrane region" description="Helical" evidence="6">
    <location>
        <begin position="100"/>
        <end position="122"/>
    </location>
</feature>
<sequence>MNLSQNYFKSLVRLIGQLALLAGFWLIGDVLNKVLNIPISSGILGMFVLLACLLLGIIKIQYVETGAQVILRELVLFFLPIVVAVVQYKELFMTEGWQLVLSIGVGTMLVMVSTSLTIHYLYRFKKYWHVRKRLHHID</sequence>
<feature type="transmembrane region" description="Helical" evidence="6">
    <location>
        <begin position="37"/>
        <end position="58"/>
    </location>
</feature>
<organism evidence="7 8">
    <name type="scientific">Acinetobacter puyangensis</name>
    <dbReference type="NCBI Taxonomy" id="1096779"/>
    <lineage>
        <taxon>Bacteria</taxon>
        <taxon>Pseudomonadati</taxon>
        <taxon>Pseudomonadota</taxon>
        <taxon>Gammaproteobacteria</taxon>
        <taxon>Moraxellales</taxon>
        <taxon>Moraxellaceae</taxon>
        <taxon>Acinetobacter</taxon>
    </lineage>
</organism>
<dbReference type="EMBL" id="OANT01000001">
    <property type="protein sequence ID" value="SNX43685.1"/>
    <property type="molecule type" value="Genomic_DNA"/>
</dbReference>
<proteinExistence type="predicted"/>
<gene>
    <name evidence="7" type="ORF">SAMN05421731_101727</name>
</gene>
<evidence type="ECO:0000256" key="2">
    <source>
        <dbReference type="ARBA" id="ARBA00022475"/>
    </source>
</evidence>
<feature type="transmembrane region" description="Helical" evidence="6">
    <location>
        <begin position="70"/>
        <end position="88"/>
    </location>
</feature>
<protein>
    <submittedName>
        <fullName evidence="7">Holin-like protein</fullName>
    </submittedName>
</protein>
<evidence type="ECO:0000256" key="6">
    <source>
        <dbReference type="SAM" id="Phobius"/>
    </source>
</evidence>
<dbReference type="Pfam" id="PF03788">
    <property type="entry name" value="LrgA"/>
    <property type="match status" value="1"/>
</dbReference>